<gene>
    <name evidence="1" type="ORF">MRATA1EN22A_LOCUS23405</name>
</gene>
<sequence>MCPIGPPALSPALRPGLCAPEPCPPGFTRRCLAPVPVTRRGWSRPSRRPGFGSSRPGVSSGVRGPASLALRSRPAPRRCSAPGGARAAPSGAQGQPAPAPGPLRPPCSRASRASVGTPGAEDTSRPGSGAQQPDAAACVRSAGASPNVAKPGRVGRSFSPAFPFPVPRPTLPRLARALFLPGMAY</sequence>
<dbReference type="Proteomes" id="UP001162501">
    <property type="component" value="Chromosome 4"/>
</dbReference>
<evidence type="ECO:0000313" key="1">
    <source>
        <dbReference type="EMBL" id="CAN0515148.1"/>
    </source>
</evidence>
<accession>A0AC59ZVK9</accession>
<evidence type="ECO:0000313" key="2">
    <source>
        <dbReference type="Proteomes" id="UP001162501"/>
    </source>
</evidence>
<protein>
    <submittedName>
        <fullName evidence="1">Uncharacterized protein</fullName>
    </submittedName>
</protein>
<reference evidence="1" key="1">
    <citation type="submission" date="2023-05" db="EMBL/GenBank/DDBJ databases">
        <authorList>
            <consortium name="ELIXIR-Norway"/>
        </authorList>
    </citation>
    <scope>NUCLEOTIDE SEQUENCE</scope>
</reference>
<reference evidence="1" key="2">
    <citation type="submission" date="2025-03" db="EMBL/GenBank/DDBJ databases">
        <authorList>
            <consortium name="ELIXIR-Norway"/>
            <consortium name="Elixir Norway"/>
        </authorList>
    </citation>
    <scope>NUCLEOTIDE SEQUENCE</scope>
</reference>
<organism evidence="1 2">
    <name type="scientific">Rangifer tarandus platyrhynchus</name>
    <name type="common">Svalbard reindeer</name>
    <dbReference type="NCBI Taxonomy" id="3082113"/>
    <lineage>
        <taxon>Eukaryota</taxon>
        <taxon>Metazoa</taxon>
        <taxon>Chordata</taxon>
        <taxon>Craniata</taxon>
        <taxon>Vertebrata</taxon>
        <taxon>Euteleostomi</taxon>
        <taxon>Mammalia</taxon>
        <taxon>Eutheria</taxon>
        <taxon>Laurasiatheria</taxon>
        <taxon>Artiodactyla</taxon>
        <taxon>Ruminantia</taxon>
        <taxon>Pecora</taxon>
        <taxon>Cervidae</taxon>
        <taxon>Odocoileinae</taxon>
        <taxon>Rangifer</taxon>
    </lineage>
</organism>
<dbReference type="EMBL" id="OX596088">
    <property type="protein sequence ID" value="CAN0515148.1"/>
    <property type="molecule type" value="Genomic_DNA"/>
</dbReference>
<name>A0AC59ZVK9_RANTA</name>
<proteinExistence type="predicted"/>